<evidence type="ECO:0000313" key="2">
    <source>
        <dbReference type="Proteomes" id="UP000186922"/>
    </source>
</evidence>
<dbReference type="Proteomes" id="UP000186922">
    <property type="component" value="Unassembled WGS sequence"/>
</dbReference>
<name>A0A1D1UVD8_RAMVA</name>
<dbReference type="AlphaFoldDB" id="A0A1D1UVD8"/>
<dbReference type="OrthoDB" id="5425161at2759"/>
<organism evidence="1 2">
    <name type="scientific">Ramazzottius varieornatus</name>
    <name type="common">Water bear</name>
    <name type="synonym">Tardigrade</name>
    <dbReference type="NCBI Taxonomy" id="947166"/>
    <lineage>
        <taxon>Eukaryota</taxon>
        <taxon>Metazoa</taxon>
        <taxon>Ecdysozoa</taxon>
        <taxon>Tardigrada</taxon>
        <taxon>Eutardigrada</taxon>
        <taxon>Parachela</taxon>
        <taxon>Hypsibioidea</taxon>
        <taxon>Ramazzottiidae</taxon>
        <taxon>Ramazzottius</taxon>
    </lineage>
</organism>
<protein>
    <recommendedName>
        <fullName evidence="3">HTH psq-type domain-containing protein</fullName>
    </recommendedName>
</protein>
<comment type="caution">
    <text evidence="1">The sequence shown here is derived from an EMBL/GenBank/DDBJ whole genome shotgun (WGS) entry which is preliminary data.</text>
</comment>
<evidence type="ECO:0000313" key="1">
    <source>
        <dbReference type="EMBL" id="GAU92490.1"/>
    </source>
</evidence>
<keyword evidence="2" id="KW-1185">Reference proteome</keyword>
<gene>
    <name evidence="1" type="primary">RvY_04566-1</name>
    <name evidence="1" type="synonym">RvY_04566.1</name>
    <name evidence="1" type="ORF">RvY_04566</name>
</gene>
<proteinExistence type="predicted"/>
<accession>A0A1D1UVD8</accession>
<evidence type="ECO:0008006" key="3">
    <source>
        <dbReference type="Google" id="ProtNLM"/>
    </source>
</evidence>
<dbReference type="EMBL" id="BDGG01000002">
    <property type="protein sequence ID" value="GAU92490.1"/>
    <property type="molecule type" value="Genomic_DNA"/>
</dbReference>
<sequence>MSIRIPAEMYHIPHKTLGNKVNGEHGKKVGRPYTFTLEKKSEICEILIRCSKIGVPLGKRTLIRIVKELALAKGKASLFWARTKDNLRNVLFYDGHSSHLNCVAFLLACLEPEKDIRVVVLPSGQTAFLQPLDKGIRRS</sequence>
<reference evidence="1 2" key="1">
    <citation type="journal article" date="2016" name="Nat. Commun.">
        <title>Extremotolerant tardigrade genome and improved radiotolerance of human cultured cells by tardigrade-unique protein.</title>
        <authorList>
            <person name="Hashimoto T."/>
            <person name="Horikawa D.D."/>
            <person name="Saito Y."/>
            <person name="Kuwahara H."/>
            <person name="Kozuka-Hata H."/>
            <person name="Shin-I T."/>
            <person name="Minakuchi Y."/>
            <person name="Ohishi K."/>
            <person name="Motoyama A."/>
            <person name="Aizu T."/>
            <person name="Enomoto A."/>
            <person name="Kondo K."/>
            <person name="Tanaka S."/>
            <person name="Hara Y."/>
            <person name="Koshikawa S."/>
            <person name="Sagara H."/>
            <person name="Miura T."/>
            <person name="Yokobori S."/>
            <person name="Miyagawa K."/>
            <person name="Suzuki Y."/>
            <person name="Kubo T."/>
            <person name="Oyama M."/>
            <person name="Kohara Y."/>
            <person name="Fujiyama A."/>
            <person name="Arakawa K."/>
            <person name="Katayama T."/>
            <person name="Toyoda A."/>
            <person name="Kunieda T."/>
        </authorList>
    </citation>
    <scope>NUCLEOTIDE SEQUENCE [LARGE SCALE GENOMIC DNA]</scope>
    <source>
        <strain evidence="1 2">YOKOZUNA-1</strain>
    </source>
</reference>